<evidence type="ECO:0000313" key="1">
    <source>
        <dbReference type="EMBL" id="EWG54018.1"/>
    </source>
</evidence>
<keyword evidence="2" id="KW-1185">Reference proteome</keyword>
<name>W7MRE2_GIBM7</name>
<dbReference type="VEuPathDB" id="FungiDB:FVEG_17225"/>
<accession>W7MRE2</accession>
<proteinExistence type="predicted"/>
<protein>
    <submittedName>
        <fullName evidence="1">Uncharacterized protein</fullName>
    </submittedName>
</protein>
<reference evidence="1 2" key="1">
    <citation type="journal article" date="2010" name="Nature">
        <title>Comparative genomics reveals mobile pathogenicity chromosomes in Fusarium.</title>
        <authorList>
            <person name="Ma L.J."/>
            <person name="van der Does H.C."/>
            <person name="Borkovich K.A."/>
            <person name="Coleman J.J."/>
            <person name="Daboussi M.J."/>
            <person name="Di Pietro A."/>
            <person name="Dufresne M."/>
            <person name="Freitag M."/>
            <person name="Grabherr M."/>
            <person name="Henrissat B."/>
            <person name="Houterman P.M."/>
            <person name="Kang S."/>
            <person name="Shim W.B."/>
            <person name="Woloshuk C."/>
            <person name="Xie X."/>
            <person name="Xu J.R."/>
            <person name="Antoniw J."/>
            <person name="Baker S.E."/>
            <person name="Bluhm B.H."/>
            <person name="Breakspear A."/>
            <person name="Brown D.W."/>
            <person name="Butchko R.A."/>
            <person name="Chapman S."/>
            <person name="Coulson R."/>
            <person name="Coutinho P.M."/>
            <person name="Danchin E.G."/>
            <person name="Diener A."/>
            <person name="Gale L.R."/>
            <person name="Gardiner D.M."/>
            <person name="Goff S."/>
            <person name="Hammond-Kosack K.E."/>
            <person name="Hilburn K."/>
            <person name="Hua-Van A."/>
            <person name="Jonkers W."/>
            <person name="Kazan K."/>
            <person name="Kodira C.D."/>
            <person name="Koehrsen M."/>
            <person name="Kumar L."/>
            <person name="Lee Y.H."/>
            <person name="Li L."/>
            <person name="Manners J.M."/>
            <person name="Miranda-Saavedra D."/>
            <person name="Mukherjee M."/>
            <person name="Park G."/>
            <person name="Park J."/>
            <person name="Park S.Y."/>
            <person name="Proctor R.H."/>
            <person name="Regev A."/>
            <person name="Ruiz-Roldan M.C."/>
            <person name="Sain D."/>
            <person name="Sakthikumar S."/>
            <person name="Sykes S."/>
            <person name="Schwartz D.C."/>
            <person name="Turgeon B.G."/>
            <person name="Wapinski I."/>
            <person name="Yoder O."/>
            <person name="Young S."/>
            <person name="Zeng Q."/>
            <person name="Zhou S."/>
            <person name="Galagan J."/>
            <person name="Cuomo C.A."/>
            <person name="Kistler H.C."/>
            <person name="Rep M."/>
        </authorList>
    </citation>
    <scope>NUCLEOTIDE SEQUENCE [LARGE SCALE GENOMIC DNA]</scope>
    <source>
        <strain evidence="2">M3125 / FGSC 7600</strain>
    </source>
</reference>
<evidence type="ECO:0000313" key="2">
    <source>
        <dbReference type="Proteomes" id="UP000009096"/>
    </source>
</evidence>
<gene>
    <name evidence="1" type="ORF">FVEG_17225</name>
</gene>
<dbReference type="EMBL" id="CM000581">
    <property type="protein sequence ID" value="EWG54018.1"/>
    <property type="molecule type" value="Genomic_DNA"/>
</dbReference>
<dbReference type="Proteomes" id="UP000009096">
    <property type="component" value="Chromosome 4"/>
</dbReference>
<dbReference type="KEGG" id="fvr:FVEG_17225"/>
<dbReference type="OrthoDB" id="1470350at2759"/>
<organism evidence="1 2">
    <name type="scientific">Gibberella moniliformis (strain M3125 / FGSC 7600)</name>
    <name type="common">Maize ear and stalk rot fungus</name>
    <name type="synonym">Fusarium verticillioides</name>
    <dbReference type="NCBI Taxonomy" id="334819"/>
    <lineage>
        <taxon>Eukaryota</taxon>
        <taxon>Fungi</taxon>
        <taxon>Dikarya</taxon>
        <taxon>Ascomycota</taxon>
        <taxon>Pezizomycotina</taxon>
        <taxon>Sordariomycetes</taxon>
        <taxon>Hypocreomycetidae</taxon>
        <taxon>Hypocreales</taxon>
        <taxon>Nectriaceae</taxon>
        <taxon>Fusarium</taxon>
        <taxon>Fusarium fujikuroi species complex</taxon>
    </lineage>
</organism>
<dbReference type="EMBL" id="DS022260">
    <property type="protein sequence ID" value="EWG54018.1"/>
    <property type="molecule type" value="Genomic_DNA"/>
</dbReference>
<dbReference type="AlphaFoldDB" id="W7MRE2"/>
<sequence>MTLSAASVYLATLVTLYEIQPVQRCESQPFPEANDKVRMLGIISPEPGLPRSDHYQITYLLSVTMSSIQTK</sequence>
<dbReference type="GeneID" id="30074101"/>
<dbReference type="RefSeq" id="XP_018760209.1">
    <property type="nucleotide sequence ID" value="XM_018906484.1"/>
</dbReference>